<evidence type="ECO:0000256" key="1">
    <source>
        <dbReference type="ARBA" id="ARBA00004141"/>
    </source>
</evidence>
<feature type="transmembrane region" description="Helical" evidence="8">
    <location>
        <begin position="355"/>
        <end position="380"/>
    </location>
</feature>
<dbReference type="PANTHER" id="PTHR43341">
    <property type="entry name" value="AMINO ACID PERMEASE"/>
    <property type="match status" value="1"/>
</dbReference>
<protein>
    <submittedName>
        <fullName evidence="10">Amino acid permease</fullName>
    </submittedName>
</protein>
<dbReference type="AlphaFoldDB" id="B6K561"/>
<dbReference type="Gene3D" id="1.20.1740.10">
    <property type="entry name" value="Amino acid/polyamine transporter I"/>
    <property type="match status" value="1"/>
</dbReference>
<feature type="transmembrane region" description="Helical" evidence="8">
    <location>
        <begin position="429"/>
        <end position="451"/>
    </location>
</feature>
<dbReference type="Pfam" id="PF00324">
    <property type="entry name" value="AA_permease"/>
    <property type="match status" value="1"/>
</dbReference>
<dbReference type="PANTHER" id="PTHR43341:SF43">
    <property type="entry name" value="AMINO-ACID PERMEASE 1"/>
    <property type="match status" value="1"/>
</dbReference>
<dbReference type="GO" id="GO:0016020">
    <property type="term" value="C:membrane"/>
    <property type="evidence" value="ECO:0000318"/>
    <property type="project" value="GO_Central"/>
</dbReference>
<name>B6K561_SCHJY</name>
<keyword evidence="6 8" id="KW-0472">Membrane</keyword>
<feature type="transmembrane region" description="Helical" evidence="8">
    <location>
        <begin position="104"/>
        <end position="125"/>
    </location>
</feature>
<evidence type="ECO:0000256" key="8">
    <source>
        <dbReference type="SAM" id="Phobius"/>
    </source>
</evidence>
<evidence type="ECO:0000256" key="7">
    <source>
        <dbReference type="SAM" id="MobiDB-lite"/>
    </source>
</evidence>
<dbReference type="OrthoDB" id="3900342at2759"/>
<evidence type="ECO:0000313" key="10">
    <source>
        <dbReference type="EMBL" id="EEB08665.1"/>
    </source>
</evidence>
<feature type="domain" description="Amino acid permease/ SLC12A" evidence="9">
    <location>
        <begin position="76"/>
        <end position="536"/>
    </location>
</feature>
<dbReference type="EMBL" id="KE651167">
    <property type="protein sequence ID" value="EEB08665.1"/>
    <property type="molecule type" value="Genomic_DNA"/>
</dbReference>
<dbReference type="GO" id="GO:0003333">
    <property type="term" value="P:amino acid transmembrane transport"/>
    <property type="evidence" value="ECO:0000318"/>
    <property type="project" value="GO_Central"/>
</dbReference>
<feature type="transmembrane region" description="Helical" evidence="8">
    <location>
        <begin position="401"/>
        <end position="417"/>
    </location>
</feature>
<dbReference type="HOGENOM" id="CLU_007946_12_0_1"/>
<feature type="transmembrane region" description="Helical" evidence="8">
    <location>
        <begin position="301"/>
        <end position="322"/>
    </location>
</feature>
<keyword evidence="4 8" id="KW-0812">Transmembrane</keyword>
<keyword evidence="5 8" id="KW-1133">Transmembrane helix</keyword>
<dbReference type="GeneID" id="7050469"/>
<evidence type="ECO:0000256" key="3">
    <source>
        <dbReference type="ARBA" id="ARBA00022448"/>
    </source>
</evidence>
<comment type="subcellular location">
    <subcellularLocation>
        <location evidence="1">Membrane</location>
        <topology evidence="1">Multi-pass membrane protein</topology>
    </subcellularLocation>
</comment>
<dbReference type="FunFam" id="1.20.1740.10:FF:000001">
    <property type="entry name" value="Amino acid permease"/>
    <property type="match status" value="1"/>
</dbReference>
<feature type="transmembrane region" description="Helical" evidence="8">
    <location>
        <begin position="218"/>
        <end position="240"/>
    </location>
</feature>
<dbReference type="InterPro" id="IPR050524">
    <property type="entry name" value="APC_YAT"/>
</dbReference>
<evidence type="ECO:0000259" key="9">
    <source>
        <dbReference type="Pfam" id="PF00324"/>
    </source>
</evidence>
<keyword evidence="3" id="KW-0813">Transport</keyword>
<sequence length="580" mass="63000">MDAFEINQRTSDSTDSKNKEQLYVNVEGAKTGEGVITGTIEEPSRGILSHLRLHKAVLSADAEPEDTHAAHLKPRHLYMIAIGGGIGTGLFIASGNILKNGGPASTIIGFIIMGAMLCCVVNALGEMCCMFPGKSSFSYYTRRFTDEATSFTQGVLYYCTWMVTFPAEVTAAGFVAQHWKKAQSFPIAGWISVFIIYVVAIACCGTRGYGEAEFFSSLLKVIAVLVFFFTAIIINCGAAPKGNYLGAHYWHDPGAFNHGFKGFCSVFVTSAYCLSGTEVVGLAAGHTKNPQKAIPSAVKKVFYRIVGFYIITLLLITFNVAYNDSRLGTQSGFHNVTSPFILAIEDGGIRVLPDIINAVILISILSVANTGVFTSSRTLYGMAIARQAPSVFAYVNSHGQPLVAVGLSFALGFLAYVNTTSGGEKLFSWLTNISGTGSLIVWIMLCASHLRMRLAMRAQGVSDDIMPYRSRFGLLFSVFAIAINALALIAQIWVAIWPAGGAKPSAEYFFEQCIGVPIGIAAWIGWLLYRRVKFPSLRDIDLITGRYDQAADYDEKAYQEALNEGKNDKSTLGRLNNFFC</sequence>
<dbReference type="VEuPathDB" id="FungiDB:SJAG_03829"/>
<reference evidence="10 11" key="1">
    <citation type="journal article" date="2011" name="Science">
        <title>Comparative functional genomics of the fission yeasts.</title>
        <authorList>
            <person name="Rhind N."/>
            <person name="Chen Z."/>
            <person name="Yassour M."/>
            <person name="Thompson D.A."/>
            <person name="Haas B.J."/>
            <person name="Habib N."/>
            <person name="Wapinski I."/>
            <person name="Roy S."/>
            <person name="Lin M.F."/>
            <person name="Heiman D.I."/>
            <person name="Young S.K."/>
            <person name="Furuya K."/>
            <person name="Guo Y."/>
            <person name="Pidoux A."/>
            <person name="Chen H.M."/>
            <person name="Robbertse B."/>
            <person name="Goldberg J.M."/>
            <person name="Aoki K."/>
            <person name="Bayne E.H."/>
            <person name="Berlin A.M."/>
            <person name="Desjardins C.A."/>
            <person name="Dobbs E."/>
            <person name="Dukaj L."/>
            <person name="Fan L."/>
            <person name="FitzGerald M.G."/>
            <person name="French C."/>
            <person name="Gujja S."/>
            <person name="Hansen K."/>
            <person name="Keifenheim D."/>
            <person name="Levin J.Z."/>
            <person name="Mosher R.A."/>
            <person name="Mueller C.A."/>
            <person name="Pfiffner J."/>
            <person name="Priest M."/>
            <person name="Russ C."/>
            <person name="Smialowska A."/>
            <person name="Swoboda P."/>
            <person name="Sykes S.M."/>
            <person name="Vaughn M."/>
            <person name="Vengrova S."/>
            <person name="Yoder R."/>
            <person name="Zeng Q."/>
            <person name="Allshire R."/>
            <person name="Baulcombe D."/>
            <person name="Birren B.W."/>
            <person name="Brown W."/>
            <person name="Ekwall K."/>
            <person name="Kellis M."/>
            <person name="Leatherwood J."/>
            <person name="Levin H."/>
            <person name="Margalit H."/>
            <person name="Martienssen R."/>
            <person name="Nieduszynski C.A."/>
            <person name="Spatafora J.W."/>
            <person name="Friedman N."/>
            <person name="Dalgaard J.Z."/>
            <person name="Baumann P."/>
            <person name="Niki H."/>
            <person name="Regev A."/>
            <person name="Nusbaum C."/>
        </authorList>
    </citation>
    <scope>NUCLEOTIDE SEQUENCE [LARGE SCALE GENOMIC DNA]</scope>
    <source>
        <strain evidence="11">yFS275 / FY16936</strain>
    </source>
</reference>
<proteinExistence type="inferred from homology"/>
<feature type="region of interest" description="Disordered" evidence="7">
    <location>
        <begin position="1"/>
        <end position="20"/>
    </location>
</feature>
<dbReference type="JaponicusDB" id="SJAG_03829"/>
<accession>B6K561</accession>
<dbReference type="RefSeq" id="XP_002174958.1">
    <property type="nucleotide sequence ID" value="XM_002174922.2"/>
</dbReference>
<dbReference type="STRING" id="402676.B6K561"/>
<feature type="transmembrane region" description="Helical" evidence="8">
    <location>
        <begin position="77"/>
        <end position="98"/>
    </location>
</feature>
<evidence type="ECO:0000313" key="11">
    <source>
        <dbReference type="Proteomes" id="UP000001744"/>
    </source>
</evidence>
<feature type="transmembrane region" description="Helical" evidence="8">
    <location>
        <begin position="155"/>
        <end position="175"/>
    </location>
</feature>
<evidence type="ECO:0000256" key="5">
    <source>
        <dbReference type="ARBA" id="ARBA00022989"/>
    </source>
</evidence>
<dbReference type="GO" id="GO:0015171">
    <property type="term" value="F:amino acid transmembrane transporter activity"/>
    <property type="evidence" value="ECO:0000318"/>
    <property type="project" value="GO_Central"/>
</dbReference>
<comment type="similarity">
    <text evidence="2">Belongs to the amino acid-polyamine-organocation (APC) superfamily.</text>
</comment>
<organism evidence="10 11">
    <name type="scientific">Schizosaccharomyces japonicus (strain yFS275 / FY16936)</name>
    <name type="common">Fission yeast</name>
    <dbReference type="NCBI Taxonomy" id="402676"/>
    <lineage>
        <taxon>Eukaryota</taxon>
        <taxon>Fungi</taxon>
        <taxon>Dikarya</taxon>
        <taxon>Ascomycota</taxon>
        <taxon>Taphrinomycotina</taxon>
        <taxon>Schizosaccharomycetes</taxon>
        <taxon>Schizosaccharomycetales</taxon>
        <taxon>Schizosaccharomycetaceae</taxon>
        <taxon>Schizosaccharomyces</taxon>
    </lineage>
</organism>
<evidence type="ECO:0000256" key="2">
    <source>
        <dbReference type="ARBA" id="ARBA00009523"/>
    </source>
</evidence>
<dbReference type="Proteomes" id="UP000001744">
    <property type="component" value="Unassembled WGS sequence"/>
</dbReference>
<dbReference type="InterPro" id="IPR004841">
    <property type="entry name" value="AA-permease/SLC12A_dom"/>
</dbReference>
<evidence type="ECO:0000256" key="6">
    <source>
        <dbReference type="ARBA" id="ARBA00023136"/>
    </source>
</evidence>
<gene>
    <name evidence="10" type="ORF">SJAG_03829</name>
</gene>
<keyword evidence="11" id="KW-1185">Reference proteome</keyword>
<feature type="transmembrane region" description="Helical" evidence="8">
    <location>
        <begin position="508"/>
        <end position="529"/>
    </location>
</feature>
<feature type="transmembrane region" description="Helical" evidence="8">
    <location>
        <begin position="472"/>
        <end position="496"/>
    </location>
</feature>
<feature type="transmembrane region" description="Helical" evidence="8">
    <location>
        <begin position="187"/>
        <end position="206"/>
    </location>
</feature>
<evidence type="ECO:0000256" key="4">
    <source>
        <dbReference type="ARBA" id="ARBA00022692"/>
    </source>
</evidence>
<feature type="transmembrane region" description="Helical" evidence="8">
    <location>
        <begin position="260"/>
        <end position="280"/>
    </location>
</feature>
<dbReference type="eggNOG" id="KOG1286">
    <property type="taxonomic scope" value="Eukaryota"/>
</dbReference>
<dbReference type="PIRSF" id="PIRSF006060">
    <property type="entry name" value="AA_transporter"/>
    <property type="match status" value="1"/>
</dbReference>